<proteinExistence type="predicted"/>
<sequence length="80" mass="9119">MSHADKEKENKGYPFEHHIYIYIYIYIYMYIYLVDGVAAILFFLTIDTVTAVALSELGIQSFAPAVANPGNYICNFMPTI</sequence>
<keyword evidence="1" id="KW-1133">Transmembrane helix</keyword>
<keyword evidence="1" id="KW-0472">Membrane</keyword>
<dbReference type="EMBL" id="JACBKZ010000007">
    <property type="protein sequence ID" value="KAF5945629.1"/>
    <property type="molecule type" value="Genomic_DNA"/>
</dbReference>
<feature type="transmembrane region" description="Helical" evidence="1">
    <location>
        <begin position="21"/>
        <end position="46"/>
    </location>
</feature>
<gene>
    <name evidence="2" type="ORF">HYC85_015857</name>
</gene>
<dbReference type="Proteomes" id="UP000593564">
    <property type="component" value="Unassembled WGS sequence"/>
</dbReference>
<reference evidence="3" key="1">
    <citation type="journal article" date="2020" name="Nat. Commun.">
        <title>Genome assembly of wild tea tree DASZ reveals pedigree and selection history of tea varieties.</title>
        <authorList>
            <person name="Zhang W."/>
            <person name="Zhang Y."/>
            <person name="Qiu H."/>
            <person name="Guo Y."/>
            <person name="Wan H."/>
            <person name="Zhang X."/>
            <person name="Scossa F."/>
            <person name="Alseekh S."/>
            <person name="Zhang Q."/>
            <person name="Wang P."/>
            <person name="Xu L."/>
            <person name="Schmidt M.H."/>
            <person name="Jia X."/>
            <person name="Li D."/>
            <person name="Zhu A."/>
            <person name="Guo F."/>
            <person name="Chen W."/>
            <person name="Ni D."/>
            <person name="Usadel B."/>
            <person name="Fernie A.R."/>
            <person name="Wen W."/>
        </authorList>
    </citation>
    <scope>NUCLEOTIDE SEQUENCE [LARGE SCALE GENOMIC DNA]</scope>
    <source>
        <strain evidence="3">cv. G240</strain>
    </source>
</reference>
<accession>A0A7J7GY38</accession>
<evidence type="ECO:0000256" key="1">
    <source>
        <dbReference type="SAM" id="Phobius"/>
    </source>
</evidence>
<keyword evidence="3" id="KW-1185">Reference proteome</keyword>
<reference evidence="2 3" key="2">
    <citation type="submission" date="2020-07" db="EMBL/GenBank/DDBJ databases">
        <title>Genome assembly of wild tea tree DASZ reveals pedigree and selection history of tea varieties.</title>
        <authorList>
            <person name="Zhang W."/>
        </authorList>
    </citation>
    <scope>NUCLEOTIDE SEQUENCE [LARGE SCALE GENOMIC DNA]</scope>
    <source>
        <strain evidence="3">cv. G240</strain>
        <tissue evidence="2">Leaf</tissue>
    </source>
</reference>
<comment type="caution">
    <text evidence="2">The sequence shown here is derived from an EMBL/GenBank/DDBJ whole genome shotgun (WGS) entry which is preliminary data.</text>
</comment>
<keyword evidence="1" id="KW-0812">Transmembrane</keyword>
<evidence type="ECO:0000313" key="3">
    <source>
        <dbReference type="Proteomes" id="UP000593564"/>
    </source>
</evidence>
<dbReference type="AlphaFoldDB" id="A0A7J7GY38"/>
<organism evidence="2 3">
    <name type="scientific">Camellia sinensis</name>
    <name type="common">Tea plant</name>
    <name type="synonym">Thea sinensis</name>
    <dbReference type="NCBI Taxonomy" id="4442"/>
    <lineage>
        <taxon>Eukaryota</taxon>
        <taxon>Viridiplantae</taxon>
        <taxon>Streptophyta</taxon>
        <taxon>Embryophyta</taxon>
        <taxon>Tracheophyta</taxon>
        <taxon>Spermatophyta</taxon>
        <taxon>Magnoliopsida</taxon>
        <taxon>eudicotyledons</taxon>
        <taxon>Gunneridae</taxon>
        <taxon>Pentapetalae</taxon>
        <taxon>asterids</taxon>
        <taxon>Ericales</taxon>
        <taxon>Theaceae</taxon>
        <taxon>Camellia</taxon>
    </lineage>
</organism>
<protein>
    <submittedName>
        <fullName evidence="2">Uncharacterized protein</fullName>
    </submittedName>
</protein>
<name>A0A7J7GY38_CAMSI</name>
<evidence type="ECO:0000313" key="2">
    <source>
        <dbReference type="EMBL" id="KAF5945629.1"/>
    </source>
</evidence>